<organism evidence="7 8">
    <name type="scientific">Thalassiosira oceanica</name>
    <name type="common">Marine diatom</name>
    <dbReference type="NCBI Taxonomy" id="159749"/>
    <lineage>
        <taxon>Eukaryota</taxon>
        <taxon>Sar</taxon>
        <taxon>Stramenopiles</taxon>
        <taxon>Ochrophyta</taxon>
        <taxon>Bacillariophyta</taxon>
        <taxon>Coscinodiscophyceae</taxon>
        <taxon>Thalassiosirophycidae</taxon>
        <taxon>Thalassiosirales</taxon>
        <taxon>Thalassiosiraceae</taxon>
        <taxon>Thalassiosira</taxon>
    </lineage>
</organism>
<evidence type="ECO:0000256" key="5">
    <source>
        <dbReference type="SAM" id="MobiDB-lite"/>
    </source>
</evidence>
<dbReference type="OrthoDB" id="42181at2759"/>
<dbReference type="GO" id="GO:0016020">
    <property type="term" value="C:membrane"/>
    <property type="evidence" value="ECO:0007669"/>
    <property type="project" value="UniProtKB-SubCell"/>
</dbReference>
<keyword evidence="2" id="KW-0812">Transmembrane</keyword>
<accession>K0SP79</accession>
<dbReference type="InterPro" id="IPR006634">
    <property type="entry name" value="TLC-dom"/>
</dbReference>
<evidence type="ECO:0000313" key="7">
    <source>
        <dbReference type="EMBL" id="EJK60192.1"/>
    </source>
</evidence>
<dbReference type="AlphaFoldDB" id="K0SP79"/>
<sequence>MVDSCYSLPLNLQQPLSLLRKKMKGSSHRQPQQPAMPRPRSFSEPENMNRTRSSDLGFSPRRRRLIEDHYKLSEEEILLEGIPAHDEDWSGAMHGKSKTKGAWNDDYFPLFFSVTVGYFLADLLWVLLEPSCVKSPTVIVQHHIATLMYLSIPYLHDDTHWLMGACMSVEVNTWLLIARRVFNKQGLRPWVINLGFSSVRIKFISVMFYITTDWTLVREDSTNGWDLQLYIVGHRAAFSL</sequence>
<evidence type="ECO:0000256" key="3">
    <source>
        <dbReference type="ARBA" id="ARBA00022989"/>
    </source>
</evidence>
<protein>
    <recommendedName>
        <fullName evidence="6">TLC domain-containing protein</fullName>
    </recommendedName>
</protein>
<reference evidence="7 8" key="1">
    <citation type="journal article" date="2012" name="Genome Biol.">
        <title>Genome and low-iron response of an oceanic diatom adapted to chronic iron limitation.</title>
        <authorList>
            <person name="Lommer M."/>
            <person name="Specht M."/>
            <person name="Roy A.S."/>
            <person name="Kraemer L."/>
            <person name="Andreson R."/>
            <person name="Gutowska M.A."/>
            <person name="Wolf J."/>
            <person name="Bergner S.V."/>
            <person name="Schilhabel M.B."/>
            <person name="Klostermeier U.C."/>
            <person name="Beiko R.G."/>
            <person name="Rosenstiel P."/>
            <person name="Hippler M."/>
            <person name="Laroche J."/>
        </authorList>
    </citation>
    <scope>NUCLEOTIDE SEQUENCE [LARGE SCALE GENOMIC DNA]</scope>
    <source>
        <strain evidence="7 8">CCMP1005</strain>
    </source>
</reference>
<gene>
    <name evidence="7" type="ORF">THAOC_19497</name>
</gene>
<evidence type="ECO:0000256" key="4">
    <source>
        <dbReference type="ARBA" id="ARBA00023136"/>
    </source>
</evidence>
<feature type="domain" description="TLC" evidence="6">
    <location>
        <begin position="107"/>
        <end position="218"/>
    </location>
</feature>
<evidence type="ECO:0000256" key="2">
    <source>
        <dbReference type="ARBA" id="ARBA00022692"/>
    </source>
</evidence>
<feature type="compositionally biased region" description="Low complexity" evidence="5">
    <location>
        <begin position="29"/>
        <end position="40"/>
    </location>
</feature>
<feature type="compositionally biased region" description="Basic and acidic residues" evidence="5">
    <location>
        <begin position="41"/>
        <end position="53"/>
    </location>
</feature>
<keyword evidence="8" id="KW-1185">Reference proteome</keyword>
<keyword evidence="3" id="KW-1133">Transmembrane helix</keyword>
<evidence type="ECO:0000259" key="6">
    <source>
        <dbReference type="Pfam" id="PF03798"/>
    </source>
</evidence>
<comment type="caution">
    <text evidence="7">The sequence shown here is derived from an EMBL/GenBank/DDBJ whole genome shotgun (WGS) entry which is preliminary data.</text>
</comment>
<proteinExistence type="predicted"/>
<dbReference type="EMBL" id="AGNL01021403">
    <property type="protein sequence ID" value="EJK60192.1"/>
    <property type="molecule type" value="Genomic_DNA"/>
</dbReference>
<dbReference type="Proteomes" id="UP000266841">
    <property type="component" value="Unassembled WGS sequence"/>
</dbReference>
<evidence type="ECO:0000313" key="8">
    <source>
        <dbReference type="Proteomes" id="UP000266841"/>
    </source>
</evidence>
<keyword evidence="4" id="KW-0472">Membrane</keyword>
<evidence type="ECO:0000256" key="1">
    <source>
        <dbReference type="ARBA" id="ARBA00004141"/>
    </source>
</evidence>
<comment type="subcellular location">
    <subcellularLocation>
        <location evidence="1">Membrane</location>
        <topology evidence="1">Multi-pass membrane protein</topology>
    </subcellularLocation>
</comment>
<feature type="region of interest" description="Disordered" evidence="5">
    <location>
        <begin position="21"/>
        <end position="56"/>
    </location>
</feature>
<name>K0SP79_THAOC</name>
<dbReference type="eggNOG" id="ENOG502SB1Y">
    <property type="taxonomic scope" value="Eukaryota"/>
</dbReference>
<dbReference type="Pfam" id="PF03798">
    <property type="entry name" value="TRAM_LAG1_CLN8"/>
    <property type="match status" value="1"/>
</dbReference>